<feature type="transmembrane region" description="Helical" evidence="6">
    <location>
        <begin position="233"/>
        <end position="255"/>
    </location>
</feature>
<dbReference type="PANTHER" id="PTHR46795">
    <property type="entry name" value="ABC TRANSPORTER PERMEASE-RELATED-RELATED"/>
    <property type="match status" value="1"/>
</dbReference>
<evidence type="ECO:0000313" key="9">
    <source>
        <dbReference type="Proteomes" id="UP000652477"/>
    </source>
</evidence>
<evidence type="ECO:0000256" key="2">
    <source>
        <dbReference type="ARBA" id="ARBA00022475"/>
    </source>
</evidence>
<feature type="transmembrane region" description="Helical" evidence="6">
    <location>
        <begin position="204"/>
        <end position="227"/>
    </location>
</feature>
<comment type="caution">
    <text evidence="8">The sequence shown here is derived from an EMBL/GenBank/DDBJ whole genome shotgun (WGS) entry which is preliminary data.</text>
</comment>
<dbReference type="Pfam" id="PF02687">
    <property type="entry name" value="FtsX"/>
    <property type="match status" value="1"/>
</dbReference>
<evidence type="ECO:0000259" key="7">
    <source>
        <dbReference type="Pfam" id="PF02687"/>
    </source>
</evidence>
<feature type="transmembrane region" description="Helical" evidence="6">
    <location>
        <begin position="20"/>
        <end position="40"/>
    </location>
</feature>
<gene>
    <name evidence="8" type="ORF">H8S37_15405</name>
</gene>
<evidence type="ECO:0000256" key="3">
    <source>
        <dbReference type="ARBA" id="ARBA00022692"/>
    </source>
</evidence>
<evidence type="ECO:0000256" key="1">
    <source>
        <dbReference type="ARBA" id="ARBA00004651"/>
    </source>
</evidence>
<sequence>MTLHKLFSKLRRQNKGQYLMLGFCIFLSVLLLTAFALMYFSPTVQDFLPEGGDTRKLAVLLIGVTAVGCTIFTLYASSLFFRFKSREYGIFLALGTSKKQLNPILFRELGYITIFSAITGLVLAIPASYFIWKLFEFFIVSTEEMHYQFGFQGFLFGICFSLILALLLFFYGARFVKKSNIMDILRTQHKTELVKLIPSWTGKLGIFLTAAGLFTAMVIPFFSARVWNQKMPAFFNAFYLLALAGIYLLMLSIVAQGKAGRRKEKYYKNLVFISMMRFKAKSTTRNMCVITLLLFTSLFAAFYGMLYSDTSSLKNLNNQRAFTLHFPAREKQVSSDDIRMLADKYQMDLQNFSKAEVSNLVISWKHRDMSDDGKYFMKDTPEGKLALFFPVSLYQEITGQTIDVSKGSYKVIISGNSSSFWEPEDGLYAAFNPSTETSYSLQYAGTLEFDSLANISSPYTYVISDEDYSIMTASLDRAYKETLYTFDVADYEASYPFAEALAKEYISHATELSDYMGLYDFWEDKTASENNEEYGYAGKGNIPEPDRLMMADWKYAPSFNILTQQDFLQGISVYVMLCLYIFIIALSAVTIIAYVRSISAAEDNKELFQNLEKLGGSINYRKSILRKQLARLFQYPIAAGCLLAIFYALLMSITNDGQIAASEIYNLLRLTALSLFLAAFLYLIYRKALKKACKIVHI</sequence>
<dbReference type="EMBL" id="JACOPF010000004">
    <property type="protein sequence ID" value="MBC5690302.1"/>
    <property type="molecule type" value="Genomic_DNA"/>
</dbReference>
<feature type="transmembrane region" description="Helical" evidence="6">
    <location>
        <begin position="286"/>
        <end position="306"/>
    </location>
</feature>
<keyword evidence="4 6" id="KW-1133">Transmembrane helix</keyword>
<feature type="transmembrane region" description="Helical" evidence="6">
    <location>
        <begin position="632"/>
        <end position="652"/>
    </location>
</feature>
<keyword evidence="5 6" id="KW-0472">Membrane</keyword>
<accession>A0A923RTI1</accession>
<feature type="transmembrane region" description="Helical" evidence="6">
    <location>
        <begin position="151"/>
        <end position="172"/>
    </location>
</feature>
<dbReference type="Proteomes" id="UP000652477">
    <property type="component" value="Unassembled WGS sequence"/>
</dbReference>
<feature type="domain" description="ABC3 transporter permease C-terminal" evidence="7">
    <location>
        <begin position="60"/>
        <end position="180"/>
    </location>
</feature>
<feature type="transmembrane region" description="Helical" evidence="6">
    <location>
        <begin position="664"/>
        <end position="685"/>
    </location>
</feature>
<name>A0A923RTI1_9FIRM</name>
<comment type="subcellular location">
    <subcellularLocation>
        <location evidence="1">Cell membrane</location>
        <topology evidence="1">Multi-pass membrane protein</topology>
    </subcellularLocation>
</comment>
<reference evidence="8" key="1">
    <citation type="submission" date="2020-08" db="EMBL/GenBank/DDBJ databases">
        <title>Genome public.</title>
        <authorList>
            <person name="Liu C."/>
            <person name="Sun Q."/>
        </authorList>
    </citation>
    <scope>NUCLEOTIDE SEQUENCE</scope>
    <source>
        <strain evidence="8">NSJ-55</strain>
    </source>
</reference>
<evidence type="ECO:0000256" key="6">
    <source>
        <dbReference type="SAM" id="Phobius"/>
    </source>
</evidence>
<protein>
    <submittedName>
        <fullName evidence="8">ABC transporter permease</fullName>
    </submittedName>
</protein>
<dbReference type="GO" id="GO:0005886">
    <property type="term" value="C:plasma membrane"/>
    <property type="evidence" value="ECO:0007669"/>
    <property type="project" value="UniProtKB-SubCell"/>
</dbReference>
<keyword evidence="3 6" id="KW-0812">Transmembrane</keyword>
<dbReference type="InterPro" id="IPR003838">
    <property type="entry name" value="ABC3_permease_C"/>
</dbReference>
<evidence type="ECO:0000313" key="8">
    <source>
        <dbReference type="EMBL" id="MBC5690302.1"/>
    </source>
</evidence>
<evidence type="ECO:0000256" key="4">
    <source>
        <dbReference type="ARBA" id="ARBA00022989"/>
    </source>
</evidence>
<organism evidence="8 9">
    <name type="scientific">Mediterraneibacter hominis</name>
    <dbReference type="NCBI Taxonomy" id="2763054"/>
    <lineage>
        <taxon>Bacteria</taxon>
        <taxon>Bacillati</taxon>
        <taxon>Bacillota</taxon>
        <taxon>Clostridia</taxon>
        <taxon>Lachnospirales</taxon>
        <taxon>Lachnospiraceae</taxon>
        <taxon>Mediterraneibacter</taxon>
    </lineage>
</organism>
<feature type="transmembrane region" description="Helical" evidence="6">
    <location>
        <begin position="109"/>
        <end position="131"/>
    </location>
</feature>
<dbReference type="InterPro" id="IPR052536">
    <property type="entry name" value="ABC-4_Integral_Memb_Prot"/>
</dbReference>
<keyword evidence="2" id="KW-1003">Cell membrane</keyword>
<feature type="transmembrane region" description="Helical" evidence="6">
    <location>
        <begin position="60"/>
        <end position="81"/>
    </location>
</feature>
<feature type="transmembrane region" description="Helical" evidence="6">
    <location>
        <begin position="571"/>
        <end position="595"/>
    </location>
</feature>
<evidence type="ECO:0000256" key="5">
    <source>
        <dbReference type="ARBA" id="ARBA00023136"/>
    </source>
</evidence>
<keyword evidence="9" id="KW-1185">Reference proteome</keyword>
<proteinExistence type="predicted"/>
<dbReference type="PANTHER" id="PTHR46795:SF3">
    <property type="entry name" value="ABC TRANSPORTER PERMEASE"/>
    <property type="match status" value="1"/>
</dbReference>
<dbReference type="AlphaFoldDB" id="A0A923RTI1"/>